<keyword evidence="3" id="KW-1185">Reference proteome</keyword>
<keyword evidence="2" id="KW-0808">Transferase</keyword>
<organism evidence="2 3">
    <name type="scientific">Echinococcus multilocularis</name>
    <name type="common">Fox tapeworm</name>
    <dbReference type="NCBI Taxonomy" id="6211"/>
    <lineage>
        <taxon>Eukaryota</taxon>
        <taxon>Metazoa</taxon>
        <taxon>Spiralia</taxon>
        <taxon>Lophotrochozoa</taxon>
        <taxon>Platyhelminthes</taxon>
        <taxon>Cestoda</taxon>
        <taxon>Eucestoda</taxon>
        <taxon>Cyclophyllidea</taxon>
        <taxon>Taeniidae</taxon>
        <taxon>Echinococcus</taxon>
    </lineage>
</organism>
<name>A0A0S4MLY9_ECHMU</name>
<dbReference type="GO" id="GO:0003964">
    <property type="term" value="F:RNA-directed DNA polymerase activity"/>
    <property type="evidence" value="ECO:0007669"/>
    <property type="project" value="UniProtKB-KW"/>
</dbReference>
<dbReference type="STRING" id="6211.A0A0S4MLY9"/>
<dbReference type="OMA" id="CDIDIDQ"/>
<proteinExistence type="predicted"/>
<dbReference type="EMBL" id="LN902847">
    <property type="protein sequence ID" value="CUT99745.1"/>
    <property type="molecule type" value="Genomic_DNA"/>
</dbReference>
<keyword evidence="2" id="KW-0548">Nucleotidyltransferase</keyword>
<reference evidence="2" key="1">
    <citation type="journal article" date="2013" name="Nature">
        <title>The genomes of four tapeworm species reveal adaptations to parasitism.</title>
        <authorList>
            <person name="Tsai I.J."/>
            <person name="Zarowiecki M."/>
            <person name="Holroyd N."/>
            <person name="Garciarrubio A."/>
            <person name="Sanchez-Flores A."/>
            <person name="Brooks K.L."/>
            <person name="Tracey A."/>
            <person name="Bobes R.J."/>
            <person name="Fragoso G."/>
            <person name="Sciutto E."/>
            <person name="Aslett M."/>
            <person name="Beasley H."/>
            <person name="Bennett H.M."/>
            <person name="Cai J."/>
            <person name="Camicia F."/>
            <person name="Clark R."/>
            <person name="Cucher M."/>
            <person name="De Silva N."/>
            <person name="Day T.A."/>
            <person name="Deplazes P."/>
            <person name="Estrada K."/>
            <person name="Fernandez C."/>
            <person name="Holland P.W."/>
            <person name="Hou J."/>
            <person name="Hu S."/>
            <person name="Huckvale T."/>
            <person name="Hung S.S."/>
            <person name="Kamenetzky L."/>
            <person name="Keane J.A."/>
            <person name="Kiss F."/>
            <person name="Koziol U."/>
            <person name="Lambert O."/>
            <person name="Liu K."/>
            <person name="Luo X."/>
            <person name="Luo Y."/>
            <person name="Macchiaroli N."/>
            <person name="Nichol S."/>
            <person name="Paps J."/>
            <person name="Parkinson J."/>
            <person name="Pouchkina-Stantcheva N."/>
            <person name="Riddiford N."/>
            <person name="Rosenzvit M."/>
            <person name="Salinas G."/>
            <person name="Wasmuth J.D."/>
            <person name="Zamanian M."/>
            <person name="Zheng Y."/>
            <person name="Cai X."/>
            <person name="Soberon X."/>
            <person name="Olson P.D."/>
            <person name="Laclette J.P."/>
            <person name="Brehm K."/>
            <person name="Berriman M."/>
            <person name="Garciarrubio A."/>
            <person name="Bobes R.J."/>
            <person name="Fragoso G."/>
            <person name="Sanchez-Flores A."/>
            <person name="Estrada K."/>
            <person name="Cevallos M.A."/>
            <person name="Morett E."/>
            <person name="Gonzalez V."/>
            <person name="Portillo T."/>
            <person name="Ochoa-Leyva A."/>
            <person name="Jose M.V."/>
            <person name="Sciutto E."/>
            <person name="Landa A."/>
            <person name="Jimenez L."/>
            <person name="Valdes V."/>
            <person name="Carrero J.C."/>
            <person name="Larralde C."/>
            <person name="Morales-Montor J."/>
            <person name="Limon-Lason J."/>
            <person name="Soberon X."/>
            <person name="Laclette J.P."/>
        </authorList>
    </citation>
    <scope>NUCLEOTIDE SEQUENCE [LARGE SCALE GENOMIC DNA]</scope>
</reference>
<evidence type="ECO:0000259" key="1">
    <source>
        <dbReference type="Pfam" id="PF18996"/>
    </source>
</evidence>
<keyword evidence="2" id="KW-0695">RNA-directed DNA polymerase</keyword>
<accession>A0A0S4MLY9</accession>
<reference evidence="2" key="2">
    <citation type="submission" date="2015-11" db="EMBL/GenBank/DDBJ databases">
        <authorList>
            <person name="Zhang Y."/>
            <person name="Guo Z."/>
        </authorList>
    </citation>
    <scope>NUCLEOTIDE SEQUENCE</scope>
</reference>
<dbReference type="InterPro" id="IPR043784">
    <property type="entry name" value="DUF5726"/>
</dbReference>
<evidence type="ECO:0000313" key="2">
    <source>
        <dbReference type="EMBL" id="CUT99745.1"/>
    </source>
</evidence>
<dbReference type="Proteomes" id="UP000017246">
    <property type="component" value="Unassembled WGS sequence"/>
</dbReference>
<protein>
    <submittedName>
        <fullName evidence="2">RNA directed DNA polymerase (Reverse transcriptase)</fullName>
    </submittedName>
</protein>
<evidence type="ECO:0000313" key="3">
    <source>
        <dbReference type="Proteomes" id="UP000017246"/>
    </source>
</evidence>
<sequence length="138" mass="16084">MLRMVSSIIQRIFKPLPKIHLILRPSAFGSGITCDIDIDQCCTTLAQLVINREEQTLTWDFFLLFQKADEDDEECTKYLRHLAERGFSCRLPNKVVNWLTVQFRYGIRPPFIDEKLCGIKTISLSQLVKHATKKRQEL</sequence>
<feature type="domain" description="DUF5726" evidence="1">
    <location>
        <begin position="12"/>
        <end position="79"/>
    </location>
</feature>
<dbReference type="Pfam" id="PF18996">
    <property type="entry name" value="DUF5726"/>
    <property type="match status" value="1"/>
</dbReference>
<dbReference type="AlphaFoldDB" id="A0A0S4MLY9"/>